<proteinExistence type="predicted"/>
<name>A0A645JNA7_9ZZZZ</name>
<dbReference type="AlphaFoldDB" id="A0A645JNA7"/>
<protein>
    <submittedName>
        <fullName evidence="1">Uncharacterized protein</fullName>
    </submittedName>
</protein>
<gene>
    <name evidence="1" type="ORF">SDC9_212927</name>
</gene>
<organism evidence="1">
    <name type="scientific">bioreactor metagenome</name>
    <dbReference type="NCBI Taxonomy" id="1076179"/>
    <lineage>
        <taxon>unclassified sequences</taxon>
        <taxon>metagenomes</taxon>
        <taxon>ecological metagenomes</taxon>
    </lineage>
</organism>
<comment type="caution">
    <text evidence="1">The sequence shown here is derived from an EMBL/GenBank/DDBJ whole genome shotgun (WGS) entry which is preliminary data.</text>
</comment>
<sequence>MLAGGAAAEVRSANHDVAGFHPRGKVLVNVLHAVTRELLGVGRGQVPRGDDHVRIDVIAILDGRSSCVHALPPNTVSGETSFPAMADAAATAGEAR</sequence>
<accession>A0A645JNA7</accession>
<evidence type="ECO:0000313" key="1">
    <source>
        <dbReference type="EMBL" id="MPN65148.1"/>
    </source>
</evidence>
<reference evidence="1" key="1">
    <citation type="submission" date="2019-08" db="EMBL/GenBank/DDBJ databases">
        <authorList>
            <person name="Kucharzyk K."/>
            <person name="Murdoch R.W."/>
            <person name="Higgins S."/>
            <person name="Loffler F."/>
        </authorList>
    </citation>
    <scope>NUCLEOTIDE SEQUENCE</scope>
</reference>
<dbReference type="EMBL" id="VSSQ01147076">
    <property type="protein sequence ID" value="MPN65148.1"/>
    <property type="molecule type" value="Genomic_DNA"/>
</dbReference>